<evidence type="ECO:0000256" key="1">
    <source>
        <dbReference type="ARBA" id="ARBA00022723"/>
    </source>
</evidence>
<keyword evidence="1" id="KW-0479">Metal-binding</keyword>
<feature type="domain" description="Coenzyme PQQ synthesis protein F-like C-terminal lobe" evidence="3">
    <location>
        <begin position="7"/>
        <end position="70"/>
    </location>
</feature>
<dbReference type="EMBL" id="CABEEZ010000097">
    <property type="protein sequence ID" value="VTR40102.1"/>
    <property type="molecule type" value="Genomic_DNA"/>
</dbReference>
<accession>A0A4U9V5F5</accession>
<name>A0A4U9V5F5_SERFO</name>
<dbReference type="Gene3D" id="3.30.830.10">
    <property type="entry name" value="Metalloenzyme, LuxS/M16 peptidase-like"/>
    <property type="match status" value="1"/>
</dbReference>
<dbReference type="InterPro" id="IPR054734">
    <property type="entry name" value="PqqF-like_C_4"/>
</dbReference>
<keyword evidence="4" id="KW-0378">Hydrolase</keyword>
<evidence type="ECO:0000259" key="3">
    <source>
        <dbReference type="Pfam" id="PF22456"/>
    </source>
</evidence>
<protein>
    <submittedName>
        <fullName evidence="4">Protease 3</fullName>
        <ecNumber evidence="4">3.4.24.55</ecNumber>
    </submittedName>
</protein>
<dbReference type="AlphaFoldDB" id="A0A4U9V5F5"/>
<sequence length="77" mass="9047">MPLPPVGIGFLLQSNSKQPAYLYQRYQDFYPKTEKRLRELSDADFAQYKQAMINELQQRPQTLGEEAGRFSSDFRSR</sequence>
<keyword evidence="4" id="KW-0645">Protease</keyword>
<dbReference type="GO" id="GO:0006508">
    <property type="term" value="P:proteolysis"/>
    <property type="evidence" value="ECO:0007669"/>
    <property type="project" value="UniProtKB-KW"/>
</dbReference>
<organism evidence="4">
    <name type="scientific">Serratia fonticola</name>
    <dbReference type="NCBI Taxonomy" id="47917"/>
    <lineage>
        <taxon>Bacteria</taxon>
        <taxon>Pseudomonadati</taxon>
        <taxon>Pseudomonadota</taxon>
        <taxon>Gammaproteobacteria</taxon>
        <taxon>Enterobacterales</taxon>
        <taxon>Yersiniaceae</taxon>
        <taxon>Serratia</taxon>
    </lineage>
</organism>
<dbReference type="GO" id="GO:0004222">
    <property type="term" value="F:metalloendopeptidase activity"/>
    <property type="evidence" value="ECO:0007669"/>
    <property type="project" value="UniProtKB-EC"/>
</dbReference>
<dbReference type="SUPFAM" id="SSF63411">
    <property type="entry name" value="LuxS/MPP-like metallohydrolase"/>
    <property type="match status" value="1"/>
</dbReference>
<evidence type="ECO:0000256" key="2">
    <source>
        <dbReference type="SAM" id="MobiDB-lite"/>
    </source>
</evidence>
<evidence type="ECO:0000313" key="4">
    <source>
        <dbReference type="EMBL" id="VTR40102.1"/>
    </source>
</evidence>
<dbReference type="EC" id="3.4.24.55" evidence="4"/>
<feature type="compositionally biased region" description="Basic and acidic residues" evidence="2">
    <location>
        <begin position="66"/>
        <end position="77"/>
    </location>
</feature>
<dbReference type="Pfam" id="PF22456">
    <property type="entry name" value="PqqF-like_C_4"/>
    <property type="match status" value="1"/>
</dbReference>
<dbReference type="InterPro" id="IPR011249">
    <property type="entry name" value="Metalloenz_LuxS/M16"/>
</dbReference>
<proteinExistence type="predicted"/>
<gene>
    <name evidence="4" type="primary">ptrA_2</name>
    <name evidence="4" type="ORF">NCTC12965_04450</name>
</gene>
<feature type="region of interest" description="Disordered" evidence="2">
    <location>
        <begin position="58"/>
        <end position="77"/>
    </location>
</feature>
<dbReference type="GO" id="GO:0046872">
    <property type="term" value="F:metal ion binding"/>
    <property type="evidence" value="ECO:0007669"/>
    <property type="project" value="UniProtKB-KW"/>
</dbReference>
<reference evidence="4" key="1">
    <citation type="submission" date="2019-05" db="EMBL/GenBank/DDBJ databases">
        <authorList>
            <consortium name="Pathogen Informatics"/>
        </authorList>
    </citation>
    <scope>NUCLEOTIDE SEQUENCE [LARGE SCALE GENOMIC DNA]</scope>
    <source>
        <strain evidence="4">NCTC12965</strain>
    </source>
</reference>